<feature type="domain" description="FtsX extracellular" evidence="1">
    <location>
        <begin position="210"/>
        <end position="292"/>
    </location>
</feature>
<sequence length="298" mass="31799">MASGYEELSFGGDPDREPRIRAWAAARAGRLAVCGAALAAAGAVGVHLYGSSRTPPPPPDAPFPVQLRFLVFTCDADPGPGNCSPQEGAAHRRTLAGRMRAMPELAEVTVVTGEEQHRRVVAEAAVTGEWTGPADRALFADELGGTLRRSGDFAAVAARIEAMPGVYDVFRVPTDFWAGRADLAVILCGTDGWSIQECPRNRPPGAVGAATDTEKEAIFAWLRGRPGVEAVHLEDRGHAARLQRHYNPELPAGDRRFRADVINESFRVKLSGPAAAPEIAKGVRSRPGVRNVQVIGSR</sequence>
<protein>
    <recommendedName>
        <fullName evidence="1">FtsX extracellular domain-containing protein</fullName>
    </recommendedName>
</protein>
<dbReference type="InterPro" id="IPR040690">
    <property type="entry name" value="FtsX_ECD"/>
</dbReference>
<dbReference type="Proteomes" id="UP001500320">
    <property type="component" value="Unassembled WGS sequence"/>
</dbReference>
<evidence type="ECO:0000313" key="2">
    <source>
        <dbReference type="EMBL" id="GAA3157231.1"/>
    </source>
</evidence>
<comment type="caution">
    <text evidence="2">The sequence shown here is derived from an EMBL/GenBank/DDBJ whole genome shotgun (WGS) entry which is preliminary data.</text>
</comment>
<organism evidence="2 3">
    <name type="scientific">Planomonospora alba</name>
    <dbReference type="NCBI Taxonomy" id="161354"/>
    <lineage>
        <taxon>Bacteria</taxon>
        <taxon>Bacillati</taxon>
        <taxon>Actinomycetota</taxon>
        <taxon>Actinomycetes</taxon>
        <taxon>Streptosporangiales</taxon>
        <taxon>Streptosporangiaceae</taxon>
        <taxon>Planomonospora</taxon>
    </lineage>
</organism>
<dbReference type="Gene3D" id="3.30.70.3040">
    <property type="match status" value="1"/>
</dbReference>
<dbReference type="RefSeq" id="WP_344864484.1">
    <property type="nucleotide sequence ID" value="NZ_BAAAUT010000055.1"/>
</dbReference>
<evidence type="ECO:0000313" key="3">
    <source>
        <dbReference type="Proteomes" id="UP001500320"/>
    </source>
</evidence>
<keyword evidence="3" id="KW-1185">Reference proteome</keyword>
<dbReference type="EMBL" id="BAAAUT010000055">
    <property type="protein sequence ID" value="GAA3157231.1"/>
    <property type="molecule type" value="Genomic_DNA"/>
</dbReference>
<evidence type="ECO:0000259" key="1">
    <source>
        <dbReference type="Pfam" id="PF18075"/>
    </source>
</evidence>
<proteinExistence type="predicted"/>
<dbReference type="Pfam" id="PF18075">
    <property type="entry name" value="FtsX_ECD"/>
    <property type="match status" value="1"/>
</dbReference>
<accession>A0ABP6NTP6</accession>
<gene>
    <name evidence="2" type="ORF">GCM10010466_55140</name>
</gene>
<reference evidence="3" key="1">
    <citation type="journal article" date="2019" name="Int. J. Syst. Evol. Microbiol.">
        <title>The Global Catalogue of Microorganisms (GCM) 10K type strain sequencing project: providing services to taxonomists for standard genome sequencing and annotation.</title>
        <authorList>
            <consortium name="The Broad Institute Genomics Platform"/>
            <consortium name="The Broad Institute Genome Sequencing Center for Infectious Disease"/>
            <person name="Wu L."/>
            <person name="Ma J."/>
        </authorList>
    </citation>
    <scope>NUCLEOTIDE SEQUENCE [LARGE SCALE GENOMIC DNA]</scope>
    <source>
        <strain evidence="3">JCM 9373</strain>
    </source>
</reference>
<name>A0ABP6NTP6_9ACTN</name>